<keyword evidence="2" id="KW-0081">Bacteriolytic enzyme</keyword>
<sequence>MTINKNLKKLFDHHKNVISLEESKNPLEEDIYENILSKNVDNSFRRGIKPKIRKLNHINNFIKSYKEEKLNFDEEISQIEQIKDESRIDSNLNNKSINKYDNNIKLKEALSKEEIDDIIKKQFKKEDEIAAEKIRDDTINLDPNNENDNRKIKEVAKDLLFKSEGKRYVSYKDNNPERGRITIGIGFNMDDPGARTIWSRAFPENFDKKDNNIPDNIPDFNDAYNRLISLTEEQVFKLFECSFEEIYKIISDHYKEYWNKFIGNEQIAILNIAYNGPKIVTIWNGKETNFSKNMKKWVDTKDESYLCNAIYEVKYRSGSQYNVKLQNRKTIEAIILSTNKSPLFKKSTDFI</sequence>
<evidence type="ECO:0000256" key="2">
    <source>
        <dbReference type="ARBA" id="ARBA00022638"/>
    </source>
</evidence>
<accession>A0AAE4VKJ8</accession>
<proteinExistence type="predicted"/>
<organism evidence="3 4">
    <name type="scientific">Lyticum sinuosum</name>
    <dbReference type="NCBI Taxonomy" id="1332059"/>
    <lineage>
        <taxon>Bacteria</taxon>
        <taxon>Pseudomonadati</taxon>
        <taxon>Pseudomonadota</taxon>
        <taxon>Alphaproteobacteria</taxon>
        <taxon>Rickettsiales</taxon>
        <taxon>Lyticum</taxon>
    </lineage>
</organism>
<evidence type="ECO:0000256" key="1">
    <source>
        <dbReference type="ARBA" id="ARBA00022529"/>
    </source>
</evidence>
<dbReference type="RefSeq" id="WP_322498956.1">
    <property type="nucleotide sequence ID" value="NZ_JARGYU010000003.1"/>
</dbReference>
<dbReference type="GO" id="GO:0042742">
    <property type="term" value="P:defense response to bacterium"/>
    <property type="evidence" value="ECO:0007669"/>
    <property type="project" value="UniProtKB-KW"/>
</dbReference>
<dbReference type="Gene3D" id="1.10.530.40">
    <property type="match status" value="1"/>
</dbReference>
<keyword evidence="1" id="KW-0929">Antimicrobial</keyword>
<dbReference type="InterPro" id="IPR023347">
    <property type="entry name" value="Lysozyme_dom_sf"/>
</dbReference>
<protein>
    <submittedName>
        <fullName evidence="3">Uncharacterized protein</fullName>
    </submittedName>
</protein>
<dbReference type="InterPro" id="IPR023346">
    <property type="entry name" value="Lysozyme-like_dom_sf"/>
</dbReference>
<dbReference type="Proteomes" id="UP001289135">
    <property type="component" value="Unassembled WGS sequence"/>
</dbReference>
<dbReference type="GO" id="GO:0031640">
    <property type="term" value="P:killing of cells of another organism"/>
    <property type="evidence" value="ECO:0007669"/>
    <property type="project" value="UniProtKB-KW"/>
</dbReference>
<comment type="caution">
    <text evidence="3">The sequence shown here is derived from an EMBL/GenBank/DDBJ whole genome shotgun (WGS) entry which is preliminary data.</text>
</comment>
<evidence type="ECO:0000313" key="4">
    <source>
        <dbReference type="Proteomes" id="UP001289135"/>
    </source>
</evidence>
<name>A0AAE4VKJ8_9RICK</name>
<dbReference type="SUPFAM" id="SSF53955">
    <property type="entry name" value="Lysozyme-like"/>
    <property type="match status" value="1"/>
</dbReference>
<keyword evidence="4" id="KW-1185">Reference proteome</keyword>
<gene>
    <name evidence="3" type="ORF">Lyticum_00715</name>
</gene>
<evidence type="ECO:0000313" key="3">
    <source>
        <dbReference type="EMBL" id="MDZ5761532.1"/>
    </source>
</evidence>
<reference evidence="3" key="1">
    <citation type="submission" date="2023-02" db="EMBL/GenBank/DDBJ databases">
        <title>Host association and intracellularity evolved multiple times independently in the Rickettsiales.</title>
        <authorList>
            <person name="Castelli M."/>
            <person name="Nardi T."/>
            <person name="Gammuto L."/>
            <person name="Bellinzona G."/>
            <person name="Sabaneyeva E."/>
            <person name="Potekhin A."/>
            <person name="Serra V."/>
            <person name="Petroni G."/>
            <person name="Sassera D."/>
        </authorList>
    </citation>
    <scope>NUCLEOTIDE SEQUENCE</scope>
    <source>
        <strain evidence="3">USBL-36I1</strain>
    </source>
</reference>
<dbReference type="AlphaFoldDB" id="A0AAE4VKJ8"/>
<dbReference type="EMBL" id="JARGYU010000003">
    <property type="protein sequence ID" value="MDZ5761532.1"/>
    <property type="molecule type" value="Genomic_DNA"/>
</dbReference>
<dbReference type="GO" id="GO:0003796">
    <property type="term" value="F:lysozyme activity"/>
    <property type="evidence" value="ECO:0007669"/>
    <property type="project" value="InterPro"/>
</dbReference>